<sequence>MFREWKLQWQVSEVVAPRVMFVGLGAIGLLAARIALQRKDVQVVSAVDTDPQKVGQDIGFLTGWGRTHVIVTASLEEALADSKPNVAIVATASRLTEVLPTLRTLVDAGVHVVSSTEELFFPWLAGSEEIWMLHELAKDRKVSVVGVGVNPGFVMDRLPSFLTQVCVNLRRVVVRRFVDLSTRRPQLQAKMGVGLTVSEYEESVLEEKLGHVGLPQSLAFLAASLGIEVSSITEAIEPVVGEDGKVIGTEQIASGWEGEYERVRLELRMTMGEPDPRDEIEIDADPPLRLIVPGGVAGDDATAAILVNTASWIDLLPPGVHSGAAWFPRIPLLPTVVG</sequence>
<dbReference type="Pfam" id="PF19328">
    <property type="entry name" value="DAP_DH_C"/>
    <property type="match status" value="1"/>
</dbReference>
<evidence type="ECO:0000256" key="2">
    <source>
        <dbReference type="ARBA" id="ARBA00023002"/>
    </source>
</evidence>
<evidence type="ECO:0000256" key="1">
    <source>
        <dbReference type="ARBA" id="ARBA00022857"/>
    </source>
</evidence>
<dbReference type="InterPro" id="IPR036291">
    <property type="entry name" value="NAD(P)-bd_dom_sf"/>
</dbReference>
<comment type="caution">
    <text evidence="5">The sequence shown here is derived from an EMBL/GenBank/DDBJ whole genome shotgun (WGS) entry which is preliminary data.</text>
</comment>
<reference evidence="5 6" key="1">
    <citation type="submission" date="2022-08" db="EMBL/GenBank/DDBJ databases">
        <title>Bacterial and archaeal communities from various locations to study Microbial Dark Matter (Phase II).</title>
        <authorList>
            <person name="Stepanauskas R."/>
        </authorList>
    </citation>
    <scope>NUCLEOTIDE SEQUENCE [LARGE SCALE GENOMIC DNA]</scope>
    <source>
        <strain evidence="5 6">PD1</strain>
    </source>
</reference>
<proteinExistence type="predicted"/>
<keyword evidence="2 5" id="KW-0560">Oxidoreductase</keyword>
<name>A0ABT2EI52_9BACT</name>
<evidence type="ECO:0000313" key="6">
    <source>
        <dbReference type="Proteomes" id="UP001204798"/>
    </source>
</evidence>
<dbReference type="GO" id="GO:0008839">
    <property type="term" value="F:4-hydroxy-tetrahydrodipicolinate reductase"/>
    <property type="evidence" value="ECO:0007669"/>
    <property type="project" value="UniProtKB-EC"/>
</dbReference>
<dbReference type="EC" id="1.17.1.8" evidence="5"/>
<dbReference type="InterPro" id="IPR045760">
    <property type="entry name" value="DAP_DH_C"/>
</dbReference>
<gene>
    <name evidence="5" type="ORF">M2350_000021</name>
</gene>
<protein>
    <submittedName>
        <fullName evidence="5">4-hydroxy-tetrahydrodipicolinate reductase</fullName>
        <ecNumber evidence="5">1.17.1.8</ecNumber>
    </submittedName>
</protein>
<evidence type="ECO:0000259" key="3">
    <source>
        <dbReference type="Pfam" id="PF01113"/>
    </source>
</evidence>
<dbReference type="Gene3D" id="3.40.50.720">
    <property type="entry name" value="NAD(P)-binding Rossmann-like Domain"/>
    <property type="match status" value="1"/>
</dbReference>
<keyword evidence="6" id="KW-1185">Reference proteome</keyword>
<feature type="domain" description="2,4-diaminopentanoate dehydrogenase C-terminal" evidence="4">
    <location>
        <begin position="153"/>
        <end position="313"/>
    </location>
</feature>
<feature type="domain" description="Dihydrodipicolinate reductase N-terminal" evidence="3">
    <location>
        <begin position="18"/>
        <end position="116"/>
    </location>
</feature>
<dbReference type="CDD" id="cd24146">
    <property type="entry name" value="nat-AmDH_N_like"/>
    <property type="match status" value="1"/>
</dbReference>
<dbReference type="RefSeq" id="WP_018196597.1">
    <property type="nucleotide sequence ID" value="NZ_CP130454.1"/>
</dbReference>
<dbReference type="Proteomes" id="UP001204798">
    <property type="component" value="Unassembled WGS sequence"/>
</dbReference>
<organism evidence="5 6">
    <name type="scientific">Candidatus Fervidibacter sacchari</name>
    <dbReference type="NCBI Taxonomy" id="1448929"/>
    <lineage>
        <taxon>Bacteria</taxon>
        <taxon>Candidatus Fervidibacterota</taxon>
        <taxon>Candidatus Fervidibacter</taxon>
    </lineage>
</organism>
<evidence type="ECO:0000259" key="4">
    <source>
        <dbReference type="Pfam" id="PF19328"/>
    </source>
</evidence>
<dbReference type="EMBL" id="JANUCP010000001">
    <property type="protein sequence ID" value="MCS3917624.1"/>
    <property type="molecule type" value="Genomic_DNA"/>
</dbReference>
<accession>A0ABT2EI52</accession>
<dbReference type="Pfam" id="PF01113">
    <property type="entry name" value="DapB_N"/>
    <property type="match status" value="1"/>
</dbReference>
<dbReference type="InterPro" id="IPR000846">
    <property type="entry name" value="DapB_N"/>
</dbReference>
<dbReference type="SUPFAM" id="SSF51735">
    <property type="entry name" value="NAD(P)-binding Rossmann-fold domains"/>
    <property type="match status" value="1"/>
</dbReference>
<keyword evidence="1" id="KW-0521">NADP</keyword>
<evidence type="ECO:0000313" key="5">
    <source>
        <dbReference type="EMBL" id="MCS3917624.1"/>
    </source>
</evidence>